<dbReference type="Pfam" id="PF00924">
    <property type="entry name" value="MS_channel_2nd"/>
    <property type="match status" value="1"/>
</dbReference>
<evidence type="ECO:0000313" key="9">
    <source>
        <dbReference type="EMBL" id="TYP74384.1"/>
    </source>
</evidence>
<keyword evidence="4 6" id="KW-1133">Transmembrane helix</keyword>
<feature type="transmembrane region" description="Helical" evidence="6">
    <location>
        <begin position="139"/>
        <end position="159"/>
    </location>
</feature>
<dbReference type="InterPro" id="IPR006685">
    <property type="entry name" value="MscS_channel_2nd"/>
</dbReference>
<feature type="chain" id="PRO_5024430348" evidence="7">
    <location>
        <begin position="20"/>
        <end position="322"/>
    </location>
</feature>
<dbReference type="SUPFAM" id="SSF82861">
    <property type="entry name" value="Mechanosensitive channel protein MscS (YggB), transmembrane region"/>
    <property type="match status" value="1"/>
</dbReference>
<feature type="domain" description="Mechanosensitive ion channel MscS" evidence="8">
    <location>
        <begin position="157"/>
        <end position="223"/>
    </location>
</feature>
<dbReference type="AlphaFoldDB" id="A0A5S5C4X6"/>
<dbReference type="Proteomes" id="UP000324376">
    <property type="component" value="Unassembled WGS sequence"/>
</dbReference>
<keyword evidence="7" id="KW-0732">Signal</keyword>
<feature type="signal peptide" evidence="7">
    <location>
        <begin position="1"/>
        <end position="19"/>
    </location>
</feature>
<accession>A0A5S5C4X6</accession>
<evidence type="ECO:0000256" key="6">
    <source>
        <dbReference type="SAM" id="Phobius"/>
    </source>
</evidence>
<evidence type="ECO:0000256" key="4">
    <source>
        <dbReference type="ARBA" id="ARBA00022989"/>
    </source>
</evidence>
<dbReference type="PANTHER" id="PTHR30221:SF1">
    <property type="entry name" value="SMALL-CONDUCTANCE MECHANOSENSITIVE CHANNEL"/>
    <property type="match status" value="1"/>
</dbReference>
<proteinExistence type="inferred from homology"/>
<evidence type="ECO:0000259" key="8">
    <source>
        <dbReference type="Pfam" id="PF00924"/>
    </source>
</evidence>
<organism evidence="9 10">
    <name type="scientific">Aquimarina intermedia</name>
    <dbReference type="NCBI Taxonomy" id="350814"/>
    <lineage>
        <taxon>Bacteria</taxon>
        <taxon>Pseudomonadati</taxon>
        <taxon>Bacteroidota</taxon>
        <taxon>Flavobacteriia</taxon>
        <taxon>Flavobacteriales</taxon>
        <taxon>Flavobacteriaceae</taxon>
        <taxon>Aquimarina</taxon>
    </lineage>
</organism>
<dbReference type="InterPro" id="IPR011014">
    <property type="entry name" value="MscS_channel_TM-2"/>
</dbReference>
<dbReference type="GO" id="GO:0016020">
    <property type="term" value="C:membrane"/>
    <property type="evidence" value="ECO:0007669"/>
    <property type="project" value="UniProtKB-SubCell"/>
</dbReference>
<keyword evidence="5 6" id="KW-0472">Membrane</keyword>
<feature type="transmembrane region" description="Helical" evidence="6">
    <location>
        <begin position="74"/>
        <end position="92"/>
    </location>
</feature>
<dbReference type="InterPro" id="IPR023408">
    <property type="entry name" value="MscS_beta-dom_sf"/>
</dbReference>
<evidence type="ECO:0000256" key="3">
    <source>
        <dbReference type="ARBA" id="ARBA00022692"/>
    </source>
</evidence>
<dbReference type="PANTHER" id="PTHR30221">
    <property type="entry name" value="SMALL-CONDUCTANCE MECHANOSENSITIVE CHANNEL"/>
    <property type="match status" value="1"/>
</dbReference>
<evidence type="ECO:0000256" key="1">
    <source>
        <dbReference type="ARBA" id="ARBA00004141"/>
    </source>
</evidence>
<dbReference type="SUPFAM" id="SSF50182">
    <property type="entry name" value="Sm-like ribonucleoproteins"/>
    <property type="match status" value="1"/>
</dbReference>
<dbReference type="RefSeq" id="WP_148782492.1">
    <property type="nucleotide sequence ID" value="NZ_VNHU01000004.1"/>
</dbReference>
<dbReference type="InterPro" id="IPR045275">
    <property type="entry name" value="MscS_archaea/bacteria_type"/>
</dbReference>
<comment type="similarity">
    <text evidence="2">Belongs to the MscS (TC 1.A.23) family.</text>
</comment>
<comment type="caution">
    <text evidence="9">The sequence shown here is derived from an EMBL/GenBank/DDBJ whole genome shotgun (WGS) entry which is preliminary data.</text>
</comment>
<evidence type="ECO:0000256" key="5">
    <source>
        <dbReference type="ARBA" id="ARBA00023136"/>
    </source>
</evidence>
<dbReference type="Gene3D" id="1.10.287.1260">
    <property type="match status" value="1"/>
</dbReference>
<sequence length="322" mass="36456">MIKNFWILLLVLVSLFASAQQIAPIQKDSTVRVDTLKVIEVEGTTQEIAEKVEKELIEDLTPPPIWKFFSFSKIFWSLLLVLIGYLLIRFIVTVLERFAEKFTTQRITIKGLIPIVKIFGWIFVMILIVIGIFQPPAATVIAVMASLGIAIGFAAQDILKNVFGGVMILLDRPFKVGDKIEVGSFYGEVIEIGLRSIRIITPDDSLVSIPNGELMNKSVSNANNGEANCQVVAEIYLPITVNTNRVRQVAIESAQVSKYIYLNKPIAVLFFNEVKEKRSYLKMRLKAYVIDIRYEFAFKSDMTEIVMKQLLEEKLMDPEDLN</sequence>
<protein>
    <submittedName>
        <fullName evidence="9">Mechanosensitive ion channel-like protein</fullName>
    </submittedName>
</protein>
<dbReference type="Gene3D" id="2.30.30.60">
    <property type="match status" value="1"/>
</dbReference>
<evidence type="ECO:0000313" key="10">
    <source>
        <dbReference type="Proteomes" id="UP000324376"/>
    </source>
</evidence>
<feature type="transmembrane region" description="Helical" evidence="6">
    <location>
        <begin position="112"/>
        <end position="133"/>
    </location>
</feature>
<dbReference type="EMBL" id="VNHU01000004">
    <property type="protein sequence ID" value="TYP74384.1"/>
    <property type="molecule type" value="Genomic_DNA"/>
</dbReference>
<comment type="subcellular location">
    <subcellularLocation>
        <location evidence="1">Membrane</location>
        <topology evidence="1">Multi-pass membrane protein</topology>
    </subcellularLocation>
</comment>
<gene>
    <name evidence="9" type="ORF">BD809_104204</name>
</gene>
<dbReference type="GO" id="GO:0008381">
    <property type="term" value="F:mechanosensitive monoatomic ion channel activity"/>
    <property type="evidence" value="ECO:0007669"/>
    <property type="project" value="InterPro"/>
</dbReference>
<name>A0A5S5C4X6_9FLAO</name>
<evidence type="ECO:0000256" key="2">
    <source>
        <dbReference type="ARBA" id="ARBA00008017"/>
    </source>
</evidence>
<dbReference type="OrthoDB" id="9809206at2"/>
<dbReference type="InterPro" id="IPR010920">
    <property type="entry name" value="LSM_dom_sf"/>
</dbReference>
<keyword evidence="3 6" id="KW-0812">Transmembrane</keyword>
<reference evidence="9 10" key="1">
    <citation type="submission" date="2019-07" db="EMBL/GenBank/DDBJ databases">
        <title>Genomic Encyclopedia of Archaeal and Bacterial Type Strains, Phase II (KMG-II): from individual species to whole genera.</title>
        <authorList>
            <person name="Goeker M."/>
        </authorList>
    </citation>
    <scope>NUCLEOTIDE SEQUENCE [LARGE SCALE GENOMIC DNA]</scope>
    <source>
        <strain evidence="9 10">DSM 17527</strain>
    </source>
</reference>
<keyword evidence="10" id="KW-1185">Reference proteome</keyword>
<evidence type="ECO:0000256" key="7">
    <source>
        <dbReference type="SAM" id="SignalP"/>
    </source>
</evidence>